<dbReference type="Pfam" id="PF02152">
    <property type="entry name" value="FolB"/>
    <property type="match status" value="1"/>
</dbReference>
<evidence type="ECO:0000313" key="9">
    <source>
        <dbReference type="Proteomes" id="UP001321486"/>
    </source>
</evidence>
<dbReference type="InterPro" id="IPR043133">
    <property type="entry name" value="GTP-CH-I_C/QueF"/>
</dbReference>
<evidence type="ECO:0000256" key="1">
    <source>
        <dbReference type="ARBA" id="ARBA00001353"/>
    </source>
</evidence>
<comment type="catalytic activity">
    <reaction evidence="1 6">
        <text>7,8-dihydroneopterin = 6-hydroxymethyl-7,8-dihydropterin + glycolaldehyde</text>
        <dbReference type="Rhea" id="RHEA:10540"/>
        <dbReference type="ChEBI" id="CHEBI:17001"/>
        <dbReference type="ChEBI" id="CHEBI:17071"/>
        <dbReference type="ChEBI" id="CHEBI:44841"/>
        <dbReference type="EC" id="4.1.2.25"/>
    </reaction>
</comment>
<evidence type="ECO:0000256" key="3">
    <source>
        <dbReference type="ARBA" id="ARBA00005708"/>
    </source>
</evidence>
<dbReference type="RefSeq" id="WP_286345730.1">
    <property type="nucleotide sequence ID" value="NZ_AP027732.1"/>
</dbReference>
<keyword evidence="5 6" id="KW-0456">Lyase</keyword>
<dbReference type="NCBIfam" id="TIGR00526">
    <property type="entry name" value="folB_dom"/>
    <property type="match status" value="1"/>
</dbReference>
<dbReference type="SMART" id="SM00905">
    <property type="entry name" value="FolB"/>
    <property type="match status" value="1"/>
</dbReference>
<organism evidence="8 9">
    <name type="scientific">Frondihabitans sucicola</name>
    <dbReference type="NCBI Taxonomy" id="1268041"/>
    <lineage>
        <taxon>Bacteria</taxon>
        <taxon>Bacillati</taxon>
        <taxon>Actinomycetota</taxon>
        <taxon>Actinomycetes</taxon>
        <taxon>Micrococcales</taxon>
        <taxon>Microbacteriaceae</taxon>
        <taxon>Frondihabitans</taxon>
    </lineage>
</organism>
<dbReference type="NCBIfam" id="TIGR00525">
    <property type="entry name" value="folB"/>
    <property type="match status" value="1"/>
</dbReference>
<feature type="domain" description="Dihydroneopterin aldolase/epimerase" evidence="7">
    <location>
        <begin position="5"/>
        <end position="117"/>
    </location>
</feature>
<sequence>MVDQLKLTGVRAKGHHGVFDFERAHGQEFVVDVTVDIDAAAPSRDDDLDATVHYGVLAEQIVRDIENEPVDLIETLAERIASTVLSFPAALRTSVTVHKPGAPITVPFSDVSITIERGRS</sequence>
<evidence type="ECO:0000256" key="4">
    <source>
        <dbReference type="ARBA" id="ARBA00022909"/>
    </source>
</evidence>
<evidence type="ECO:0000256" key="6">
    <source>
        <dbReference type="RuleBase" id="RU362079"/>
    </source>
</evidence>
<keyword evidence="4 6" id="KW-0289">Folate biosynthesis</keyword>
<dbReference type="PANTHER" id="PTHR42844">
    <property type="entry name" value="DIHYDRONEOPTERIN ALDOLASE 1-RELATED"/>
    <property type="match status" value="1"/>
</dbReference>
<protein>
    <recommendedName>
        <fullName evidence="6">7,8-dihydroneopterin aldolase</fullName>
        <ecNumber evidence="6">4.1.2.25</ecNumber>
    </recommendedName>
</protein>
<comment type="pathway">
    <text evidence="2 6">Cofactor biosynthesis; tetrahydrofolate biosynthesis; 2-amino-4-hydroxy-6-hydroxymethyl-7,8-dihydropteridine diphosphate from 7,8-dihydroneopterin triphosphate: step 3/4.</text>
</comment>
<evidence type="ECO:0000256" key="5">
    <source>
        <dbReference type="ARBA" id="ARBA00023239"/>
    </source>
</evidence>
<evidence type="ECO:0000313" key="8">
    <source>
        <dbReference type="EMBL" id="BDZ48819.1"/>
    </source>
</evidence>
<gene>
    <name evidence="8" type="primary">folB</name>
    <name evidence="8" type="ORF">GCM10025867_10600</name>
</gene>
<comment type="similarity">
    <text evidence="3 6">Belongs to the DHNA family.</text>
</comment>
<dbReference type="InterPro" id="IPR006156">
    <property type="entry name" value="Dihydroneopterin_aldolase"/>
</dbReference>
<dbReference type="Proteomes" id="UP001321486">
    <property type="component" value="Chromosome"/>
</dbReference>
<keyword evidence="9" id="KW-1185">Reference proteome</keyword>
<dbReference type="PANTHER" id="PTHR42844:SF1">
    <property type="entry name" value="DIHYDRONEOPTERIN ALDOLASE 1-RELATED"/>
    <property type="match status" value="1"/>
</dbReference>
<dbReference type="EC" id="4.1.2.25" evidence="6"/>
<name>A0ABN6XV93_9MICO</name>
<evidence type="ECO:0000259" key="7">
    <source>
        <dbReference type="SMART" id="SM00905"/>
    </source>
</evidence>
<evidence type="ECO:0000256" key="2">
    <source>
        <dbReference type="ARBA" id="ARBA00005013"/>
    </source>
</evidence>
<dbReference type="SUPFAM" id="SSF55620">
    <property type="entry name" value="Tetrahydrobiopterin biosynthesis enzymes-like"/>
    <property type="match status" value="1"/>
</dbReference>
<comment type="function">
    <text evidence="6">Catalyzes the conversion of 7,8-dihydroneopterin to 6-hydroxymethyl-7,8-dihydropterin.</text>
</comment>
<dbReference type="InterPro" id="IPR006157">
    <property type="entry name" value="FolB_dom"/>
</dbReference>
<proteinExistence type="inferred from homology"/>
<accession>A0ABN6XV93</accession>
<reference evidence="9" key="1">
    <citation type="journal article" date="2019" name="Int. J. Syst. Evol. Microbiol.">
        <title>The Global Catalogue of Microorganisms (GCM) 10K type strain sequencing project: providing services to taxonomists for standard genome sequencing and annotation.</title>
        <authorList>
            <consortium name="The Broad Institute Genomics Platform"/>
            <consortium name="The Broad Institute Genome Sequencing Center for Infectious Disease"/>
            <person name="Wu L."/>
            <person name="Ma J."/>
        </authorList>
    </citation>
    <scope>NUCLEOTIDE SEQUENCE [LARGE SCALE GENOMIC DNA]</scope>
    <source>
        <strain evidence="9">NBRC 108728</strain>
    </source>
</reference>
<dbReference type="CDD" id="cd00534">
    <property type="entry name" value="DHNA_DHNTPE"/>
    <property type="match status" value="1"/>
</dbReference>
<dbReference type="EMBL" id="AP027732">
    <property type="protein sequence ID" value="BDZ48819.1"/>
    <property type="molecule type" value="Genomic_DNA"/>
</dbReference>
<dbReference type="Gene3D" id="3.30.1130.10">
    <property type="match status" value="1"/>
</dbReference>